<keyword evidence="1" id="KW-0863">Zinc-finger</keyword>
<evidence type="ECO:0000256" key="1">
    <source>
        <dbReference type="PROSITE-ProRule" id="PRU00047"/>
    </source>
</evidence>
<feature type="domain" description="CCHC-type" evidence="2">
    <location>
        <begin position="154"/>
        <end position="169"/>
    </location>
</feature>
<dbReference type="InterPro" id="IPR054722">
    <property type="entry name" value="PolX-like_BBD"/>
</dbReference>
<dbReference type="PROSITE" id="PS50158">
    <property type="entry name" value="ZF_CCHC"/>
    <property type="match status" value="1"/>
</dbReference>
<dbReference type="Gene3D" id="4.10.60.10">
    <property type="entry name" value="Zinc finger, CCHC-type"/>
    <property type="match status" value="1"/>
</dbReference>
<dbReference type="EMBL" id="BKCJ010007241">
    <property type="protein sequence ID" value="GEU76246.1"/>
    <property type="molecule type" value="Genomic_DNA"/>
</dbReference>
<reference evidence="3" key="1">
    <citation type="journal article" date="2019" name="Sci. Rep.">
        <title>Draft genome of Tanacetum cinerariifolium, the natural source of mosquito coil.</title>
        <authorList>
            <person name="Yamashiro T."/>
            <person name="Shiraishi A."/>
            <person name="Satake H."/>
            <person name="Nakayama K."/>
        </authorList>
    </citation>
    <scope>NUCLEOTIDE SEQUENCE</scope>
</reference>
<dbReference type="GO" id="GO:0003676">
    <property type="term" value="F:nucleic acid binding"/>
    <property type="evidence" value="ECO:0007669"/>
    <property type="project" value="InterPro"/>
</dbReference>
<dbReference type="AlphaFoldDB" id="A0A6L2MQJ0"/>
<dbReference type="Pfam" id="PF22936">
    <property type="entry name" value="Pol_BBD"/>
    <property type="match status" value="1"/>
</dbReference>
<comment type="caution">
    <text evidence="3">The sequence shown here is derived from an EMBL/GenBank/DDBJ whole genome shotgun (WGS) entry which is preliminary data.</text>
</comment>
<proteinExistence type="predicted"/>
<organism evidence="3">
    <name type="scientific">Tanacetum cinerariifolium</name>
    <name type="common">Dalmatian daisy</name>
    <name type="synonym">Chrysanthemum cinerariifolium</name>
    <dbReference type="NCBI Taxonomy" id="118510"/>
    <lineage>
        <taxon>Eukaryota</taxon>
        <taxon>Viridiplantae</taxon>
        <taxon>Streptophyta</taxon>
        <taxon>Embryophyta</taxon>
        <taxon>Tracheophyta</taxon>
        <taxon>Spermatophyta</taxon>
        <taxon>Magnoliopsida</taxon>
        <taxon>eudicotyledons</taxon>
        <taxon>Gunneridae</taxon>
        <taxon>Pentapetalae</taxon>
        <taxon>asterids</taxon>
        <taxon>campanulids</taxon>
        <taxon>Asterales</taxon>
        <taxon>Asteraceae</taxon>
        <taxon>Asteroideae</taxon>
        <taxon>Anthemideae</taxon>
        <taxon>Anthemidinae</taxon>
        <taxon>Tanacetum</taxon>
    </lineage>
</organism>
<dbReference type="GO" id="GO:0008270">
    <property type="term" value="F:zinc ion binding"/>
    <property type="evidence" value="ECO:0007669"/>
    <property type="project" value="UniProtKB-KW"/>
</dbReference>
<dbReference type="InterPro" id="IPR001878">
    <property type="entry name" value="Znf_CCHC"/>
</dbReference>
<gene>
    <name evidence="3" type="ORF">Tci_048224</name>
</gene>
<dbReference type="InterPro" id="IPR036875">
    <property type="entry name" value="Znf_CCHC_sf"/>
</dbReference>
<evidence type="ECO:0000259" key="2">
    <source>
        <dbReference type="PROSITE" id="PS50158"/>
    </source>
</evidence>
<keyword evidence="1" id="KW-0479">Metal-binding</keyword>
<protein>
    <submittedName>
        <fullName evidence="3">Ribonuclease H-like domain-containing protein</fullName>
    </submittedName>
</protein>
<keyword evidence="1" id="KW-0862">Zinc</keyword>
<evidence type="ECO:0000313" key="3">
    <source>
        <dbReference type="EMBL" id="GEU76246.1"/>
    </source>
</evidence>
<accession>A0A6L2MQJ0</accession>
<name>A0A6L2MQJ0_TANCI</name>
<sequence>MALPDKHQLKFNSHKDAKTLMEAIEKRFGGNTKTKKDQKTLLKQEYENFTGSSSESLDQIHDRLQKLVSQLEIHRVSLSQEDVNLNTTKLVSADANVSAVCAKMPVTSLPNVDSLSNAMSMLTMRARRFLQKTGQNLGANGPTSMGFDMSKVECYNCHRKGHFAQGCRSPTDSRRNKSYDWSYQAEEEPANYALMAFHLRALLLILRFKPNDGYHDVPPPYTGTFMPPKPNLVFNIALTAVDTNHPAINVQLSTTKPDQDLSHINRSTAPIIEDWVSDSKDESETKAPQIVPSFVQSSEQVKTPRHSVKHVETTIPATTLKPTSPKPASTVVLTHSKPITITDVRPVSAIVPKIKGNPQHVLKDKGVIDSGCLRHMTRNMSYLFDFEELNGGYVAFGGNPKGGKISRKGKIRTGKLDFDDVYFVKELKFNLFSVSRMCDKKNSVLFTDTKCLILSPAFKLPDESQVLLRVLTENNMYNVNLKNIVPSGDLTCLFAKATID</sequence>
<dbReference type="SUPFAM" id="SSF57756">
    <property type="entry name" value="Retrovirus zinc finger-like domains"/>
    <property type="match status" value="1"/>
</dbReference>